<name>A0A101HFR7_9BACT</name>
<proteinExistence type="predicted"/>
<keyword evidence="2" id="KW-0808">Transferase</keyword>
<keyword evidence="2" id="KW-0418">Kinase</keyword>
<evidence type="ECO:0000313" key="2">
    <source>
        <dbReference type="EMBL" id="KUK75996.1"/>
    </source>
</evidence>
<protein>
    <submittedName>
        <fullName evidence="2">Cytidylate kinase</fullName>
    </submittedName>
</protein>
<accession>A0A101HFR7</accession>
<feature type="transmembrane region" description="Helical" evidence="1">
    <location>
        <begin position="12"/>
        <end position="32"/>
    </location>
</feature>
<keyword evidence="1" id="KW-0472">Membrane</keyword>
<comment type="caution">
    <text evidence="2">The sequence shown here is derived from an EMBL/GenBank/DDBJ whole genome shotgun (WGS) entry which is preliminary data.</text>
</comment>
<reference evidence="3" key="1">
    <citation type="journal article" date="2015" name="MBio">
        <title>Genome-Resolved Metagenomic Analysis Reveals Roles for Candidate Phyla and Other Microbial Community Members in Biogeochemical Transformations in Oil Reservoirs.</title>
        <authorList>
            <person name="Hu P."/>
            <person name="Tom L."/>
            <person name="Singh A."/>
            <person name="Thomas B.C."/>
            <person name="Baker B.J."/>
            <person name="Piceno Y.M."/>
            <person name="Andersen G.L."/>
            <person name="Banfield J.F."/>
        </authorList>
    </citation>
    <scope>NUCLEOTIDE SEQUENCE [LARGE SCALE GENOMIC DNA]</scope>
</reference>
<evidence type="ECO:0000313" key="3">
    <source>
        <dbReference type="Proteomes" id="UP000053904"/>
    </source>
</evidence>
<dbReference type="InterPro" id="IPR027417">
    <property type="entry name" value="P-loop_NTPase"/>
</dbReference>
<evidence type="ECO:0000256" key="1">
    <source>
        <dbReference type="SAM" id="Phobius"/>
    </source>
</evidence>
<dbReference type="SUPFAM" id="SSF52540">
    <property type="entry name" value="P-loop containing nucleoside triphosphate hydrolases"/>
    <property type="match status" value="1"/>
</dbReference>
<dbReference type="EMBL" id="LGGO01000225">
    <property type="protein sequence ID" value="KUK75996.1"/>
    <property type="molecule type" value="Genomic_DNA"/>
</dbReference>
<dbReference type="PROSITE" id="PS51257">
    <property type="entry name" value="PROKAR_LIPOPROTEIN"/>
    <property type="match status" value="1"/>
</dbReference>
<dbReference type="Proteomes" id="UP000053904">
    <property type="component" value="Unassembled WGS sequence"/>
</dbReference>
<sequence>MERKERDSSKGYLFVVGGPGGSGCSVISRMLAKRFNLRLIYAGKLFRDAVRKRGYEDFEDFYTSSNKESLLDLDREVDRRLIQESNGQDLLFDSKAFAGIAHIKDIPCTVRIWLTASLNVRALRHLGKQEVEGKGFFERFRMYMRERKNLKKRWKLDKERYFKLYGVDYTKPELYNDIVIDSSNMNEEETFNLILKKLENGQYLKK</sequence>
<dbReference type="Pfam" id="PF13207">
    <property type="entry name" value="AAA_17"/>
    <property type="match status" value="1"/>
</dbReference>
<gene>
    <name evidence="2" type="ORF">XD93_1158</name>
</gene>
<dbReference type="AlphaFoldDB" id="A0A101HFR7"/>
<keyword evidence="1" id="KW-0812">Transmembrane</keyword>
<dbReference type="Gene3D" id="3.40.50.300">
    <property type="entry name" value="P-loop containing nucleotide triphosphate hydrolases"/>
    <property type="match status" value="1"/>
</dbReference>
<keyword evidence="1" id="KW-1133">Transmembrane helix</keyword>
<organism evidence="2 3">
    <name type="scientific">candidate division WS6 bacterium 34_10</name>
    <dbReference type="NCBI Taxonomy" id="1641389"/>
    <lineage>
        <taxon>Bacteria</taxon>
        <taxon>Candidatus Dojkabacteria</taxon>
    </lineage>
</organism>
<dbReference type="GO" id="GO:0016301">
    <property type="term" value="F:kinase activity"/>
    <property type="evidence" value="ECO:0007669"/>
    <property type="project" value="UniProtKB-KW"/>
</dbReference>